<keyword evidence="5" id="KW-1185">Reference proteome</keyword>
<feature type="domain" description="DUF11" evidence="2">
    <location>
        <begin position="914"/>
        <end position="1027"/>
    </location>
</feature>
<evidence type="ECO:0000313" key="5">
    <source>
        <dbReference type="Proteomes" id="UP001202717"/>
    </source>
</evidence>
<dbReference type="InterPro" id="IPR047589">
    <property type="entry name" value="DUF11_rpt"/>
</dbReference>
<gene>
    <name evidence="4" type="ORF">MUN68_017170</name>
</gene>
<name>A0ABY7RXE1_9FLAO</name>
<dbReference type="InterPro" id="IPR026341">
    <property type="entry name" value="T9SS_type_B"/>
</dbReference>
<dbReference type="Pfam" id="PF01345">
    <property type="entry name" value="DUF11"/>
    <property type="match status" value="1"/>
</dbReference>
<evidence type="ECO:0000259" key="3">
    <source>
        <dbReference type="Pfam" id="PF25564"/>
    </source>
</evidence>
<organism evidence="4 5">
    <name type="scientific">Psychroserpens ponticola</name>
    <dbReference type="NCBI Taxonomy" id="2932268"/>
    <lineage>
        <taxon>Bacteria</taxon>
        <taxon>Pseudomonadati</taxon>
        <taxon>Bacteroidota</taxon>
        <taxon>Flavobacteriia</taxon>
        <taxon>Flavobacteriales</taxon>
        <taxon>Flavobacteriaceae</taxon>
        <taxon>Psychroserpens</taxon>
    </lineage>
</organism>
<dbReference type="InterPro" id="IPR051172">
    <property type="entry name" value="Chlamydia_OmcB"/>
</dbReference>
<dbReference type="Pfam" id="PF13585">
    <property type="entry name" value="CHU_C"/>
    <property type="match status" value="1"/>
</dbReference>
<dbReference type="PANTHER" id="PTHR34819">
    <property type="entry name" value="LARGE CYSTEINE-RICH PERIPLASMIC PROTEIN OMCB"/>
    <property type="match status" value="1"/>
</dbReference>
<reference evidence="4 5" key="1">
    <citation type="submission" date="2023-01" db="EMBL/GenBank/DDBJ databases">
        <title>Psychroserpens ponticola sp. nov., isolated from seawater.</title>
        <authorList>
            <person name="Kristyanto S."/>
            <person name="Jung J."/>
            <person name="Kim J.M."/>
            <person name="Jeon C.O."/>
        </authorList>
    </citation>
    <scope>NUCLEOTIDE SEQUENCE [LARGE SCALE GENOMIC DNA]</scope>
    <source>
        <strain evidence="4 5">MSW6</strain>
    </source>
</reference>
<feature type="domain" description="DUF7933" evidence="3">
    <location>
        <begin position="782"/>
        <end position="906"/>
    </location>
</feature>
<dbReference type="PANTHER" id="PTHR34819:SF3">
    <property type="entry name" value="CELL SURFACE PROTEIN"/>
    <property type="match status" value="1"/>
</dbReference>
<protein>
    <submittedName>
        <fullName evidence="4">Gliding motility-associated C-terminal domain-containing protein</fullName>
    </submittedName>
</protein>
<dbReference type="NCBIfam" id="TIGR01451">
    <property type="entry name" value="B_ant_repeat"/>
    <property type="match status" value="1"/>
</dbReference>
<dbReference type="InterPro" id="IPR013783">
    <property type="entry name" value="Ig-like_fold"/>
</dbReference>
<sequence>MLKKCFLFLFLCASYVQSEAQTTDLAVLVEAQNTSNTEVSQVHIYQEFQYILTILNSGNLVNNATFTQDINANVTVVSFEYQNATGGAGIVTDLILDDNTNNVSGTITSLPTDSSIEVKVTVIAPTFVGGIATNVTVFPPSNTTDIDNTNNQSIISLDVTDLDIDFTVVLNQITPNVGTPINVWGDNVTYQFTIRNNSSIAFPLDAFEMSMVSNPVENGEPDIQVQSLDCIATTNGVLCPDLIPFSTTIVNLGSTSEIFAFNEAVIFPVNGTITIEIVVKFLEGPCAEEPDVINIESIVEIGLSHDNISPNQSNIVNTLLLTPEACLLTDLAIETEVIQPTSGGISDWDDIVILETVVSNLGTFPVPIQFFLQNLTSAAGTWNLISVTCTGTTGPIDCSDLSFSLNGQSWNTLNFDIPAGATITIQTVLNYLEPQCSPNPQLYTSQIRSAIVILPDDIIDIDYSNNFDDDFVVLFPAEECTVSDLTVTKTQIDPQLPIGGSDQSPMPWGNVTYEITVSNIGDEDTYMTLVDLYANSGVSAASFLRSVDCVSSTGGASCGTVTVQNIDVEIDQDSADSTFWEITENDNWFMPSGSSVTFRTVHSWFPECSNEPIPVINTVNVYAYGGVPESNYTNNGYSATTYFTPCVDLIIQTFPSSSIIPINSTFNWVVDITNSNTSSTAIDATFSDILNPAFTIVGAPTCQVQNGTSTCITNFNVNGSTITGTIPLLEAASTIRILIPVMAPNYGGVFNNTADVFPSAINNEELTPETNISISNAQVVSPTLTKNYNPDTIIAGNISTLTFTINNVASNPAQIDIAFTDNLAPELNLVDSPIWVNSNGCTANFIGNTGDSFVGITDLTFPEGASSCTFSVQVTSDVIGIYLNDDSNFSNQNNINTSQTEATLTVIEDTSNVDIEVLKTVSETSVFLNDDIDFTITATNIGTTTATQIEILESLPIGYQYLSHTATEGSYDITSSIWSLTTLDPNQSESLTLTVRVISSENLLNVAVLNQVNEVDRDETNNEDSAETSVDNCLNIPRGISPNNDGLNDVFVIPCLELYPKNAIKIYNRYGILIYQAKTYKNDWNGRANRGFPENSGRLPVGTYFYILEISEGIEPVIGWVYLNY</sequence>
<dbReference type="InterPro" id="IPR001434">
    <property type="entry name" value="OmcB-like_DUF11"/>
</dbReference>
<feature type="signal peptide" evidence="1">
    <location>
        <begin position="1"/>
        <end position="20"/>
    </location>
</feature>
<feature type="chain" id="PRO_5046998454" evidence="1">
    <location>
        <begin position="21"/>
        <end position="1125"/>
    </location>
</feature>
<dbReference type="Proteomes" id="UP001202717">
    <property type="component" value="Chromosome"/>
</dbReference>
<dbReference type="InterPro" id="IPR057693">
    <property type="entry name" value="DUF7933"/>
</dbReference>
<dbReference type="RefSeq" id="WP_249996923.1">
    <property type="nucleotide sequence ID" value="NZ_CP116221.1"/>
</dbReference>
<proteinExistence type="predicted"/>
<evidence type="ECO:0000256" key="1">
    <source>
        <dbReference type="SAM" id="SignalP"/>
    </source>
</evidence>
<dbReference type="Gene3D" id="2.60.40.10">
    <property type="entry name" value="Immunoglobulins"/>
    <property type="match status" value="1"/>
</dbReference>
<dbReference type="Pfam" id="PF25564">
    <property type="entry name" value="DUF7933"/>
    <property type="match status" value="1"/>
</dbReference>
<accession>A0ABY7RXE1</accession>
<dbReference type="EMBL" id="CP116221">
    <property type="protein sequence ID" value="WCO01779.1"/>
    <property type="molecule type" value="Genomic_DNA"/>
</dbReference>
<evidence type="ECO:0000259" key="2">
    <source>
        <dbReference type="Pfam" id="PF01345"/>
    </source>
</evidence>
<evidence type="ECO:0000313" key="4">
    <source>
        <dbReference type="EMBL" id="WCO01779.1"/>
    </source>
</evidence>
<dbReference type="NCBIfam" id="TIGR04131">
    <property type="entry name" value="Bac_Flav_CTERM"/>
    <property type="match status" value="1"/>
</dbReference>
<keyword evidence="1" id="KW-0732">Signal</keyword>